<feature type="compositionally biased region" description="Basic and acidic residues" evidence="1">
    <location>
        <begin position="450"/>
        <end position="464"/>
    </location>
</feature>
<protein>
    <submittedName>
        <fullName evidence="2">Uncharacterized protein</fullName>
    </submittedName>
</protein>
<feature type="region of interest" description="Disordered" evidence="1">
    <location>
        <begin position="566"/>
        <end position="597"/>
    </location>
</feature>
<evidence type="ECO:0000313" key="3">
    <source>
        <dbReference type="Proteomes" id="UP001530377"/>
    </source>
</evidence>
<feature type="region of interest" description="Disordered" evidence="1">
    <location>
        <begin position="430"/>
        <end position="516"/>
    </location>
</feature>
<feature type="compositionally biased region" description="Basic and acidic residues" evidence="1">
    <location>
        <begin position="480"/>
        <end position="494"/>
    </location>
</feature>
<feature type="compositionally biased region" description="Acidic residues" evidence="1">
    <location>
        <begin position="104"/>
        <end position="118"/>
    </location>
</feature>
<feature type="region of interest" description="Disordered" evidence="1">
    <location>
        <begin position="1"/>
        <end position="330"/>
    </location>
</feature>
<dbReference type="Proteomes" id="UP001530377">
    <property type="component" value="Unassembled WGS sequence"/>
</dbReference>
<accession>A0ABD3RCK2</accession>
<proteinExistence type="predicted"/>
<keyword evidence="3" id="KW-1185">Reference proteome</keyword>
<feature type="compositionally biased region" description="Low complexity" evidence="1">
    <location>
        <begin position="63"/>
        <end position="86"/>
    </location>
</feature>
<gene>
    <name evidence="2" type="ORF">ACHAXA_008560</name>
</gene>
<feature type="compositionally biased region" description="Low complexity" evidence="1">
    <location>
        <begin position="197"/>
        <end position="227"/>
    </location>
</feature>
<evidence type="ECO:0000256" key="1">
    <source>
        <dbReference type="SAM" id="MobiDB-lite"/>
    </source>
</evidence>
<feature type="region of interest" description="Disordered" evidence="1">
    <location>
        <begin position="343"/>
        <end position="409"/>
    </location>
</feature>
<dbReference type="EMBL" id="JALLPB020000307">
    <property type="protein sequence ID" value="KAL3810747.1"/>
    <property type="molecule type" value="Genomic_DNA"/>
</dbReference>
<feature type="compositionally biased region" description="Low complexity" evidence="1">
    <location>
        <begin position="128"/>
        <end position="166"/>
    </location>
</feature>
<feature type="compositionally biased region" description="Low complexity" evidence="1">
    <location>
        <begin position="256"/>
        <end position="267"/>
    </location>
</feature>
<name>A0ABD3RCK2_9STRA</name>
<feature type="compositionally biased region" description="Low complexity" evidence="1">
    <location>
        <begin position="386"/>
        <end position="401"/>
    </location>
</feature>
<sequence>MDHRQRPSSVLSQLAGRYREVVAGDDDDRDRPPPGRTEVSINDIAVDDASRGGAHRQMHWQRSTAAASVGGGATRQQPQQQPRRQPWGQTTAAAIVAQDSRTEVEEEKGEEKEEEEEETRSRQRQEQQELQQPPKRWPEPQQQPKKPWQQQQRKNQPPNQPRQQQRWDASPDDDGQGHQRQQQWEEERPKYHWQRPSSSVSMHSGASSPAGASVPSISAPSPSSDPGVPEFMRMRLRSSHAPGTANIVERQQRRASSSVDVGRTTTSGGVGDGGVLNDDDRESESRARPARSGGTSTVGVIVSRRDAQRRADGRGAAAASAVRGGGGSTVAIDNDLIAKLRERRRKANVDVDFDDIADERTKDRHQFLHQQQKKEEEEEEVEKEQVVINQQQQQLSQSQLNDDPSSPYTISNVYNTAVLAAKNAIDMSNLSRDRGRGRDVQSLPENPEGEYPHEDSFLSHDPSLHMDPSPEPSITSSFGVEREKEEKKATENHVGRRQLLPPTQNSTESPAEGEEENLFDQSFVDASNNTFHQLSRQLPSNSITHDIASQQSMTNDDNDGFNNNVFDSFDPFFHEDEPSSDGDGNSGHATTDDDEEEFTVDAPNFVDSDIPGPRAVMASFNITPTTDQGQIQQGGVAAAGQKYFSSFRVRPLEISSSAVAAQPCQNPLSGNVILCHRWLDVDGLGGGGDIFIEEFDFNNLDAPLSSSYPPPVAVLSTCISTDEIKAKLARGEGVQVLGVASILSLAAGIHRVQGRARVRVAALIEIYITSQNSYLDASCRKIRIVVVWRWGYNPSGTHLASLQSVLTIDSIYGEDSRRYDPKTLQVADGLLFLGGNLVSRSADSHEATTMASIFFAKPAARHSWTAVPLRNTYALNVVTLAVANDSRPYLAVGLSDGSVQILTYDLAARTNRLSGHMQTSSLFHTLCYMRGELEVRDLGDNDYLWPEEERFFSDADHGGTELPPSSRYISTYSDRVINRGGRGGCTSLAWINHDTSGISSLPLLAAAFSSGIAVYHVLTSSTHAAHQQQQVLAVPRILPLAQSKFISSIDESEIETASKATQSTFRLPNAEIGWFDLGPRSPPGLALLFEHEKLSYQHGSVELIDRRRFTRLCLCAIDIPIEIDSKIDVHRPIGVICQKELNVGDGGGMNIVNSSGRGSVVCYSAGSLLSCEPMVMDSNTNNINDSDRAIDGYFSSLLRPVASAALGLDSDGSVYLGSLKSSVRPDYQDVMLTVFSVTSCVRDMTPKIPSQRHWLLISSPGDGNEDRLTRDPPNHSLGGDSVNGGASTDILFELTCGENPVAGLVPQRIAKEEGGRRVAVMFSSGFFGGNFQHAVESNRVRTHTRITPNTIAYSILDIEDGLNDRGSTSFKLLHGRDVTFLPPLQTEEGLYCSSLVVLDVDGSTLSLATVISSIGLSDGSNDKVIESIQKCSLQYEAIEGRRVFALLKGKQPRLLLSGYSTLDERPCLLLSKHSLERGSRSQLSLVENSGLGHRFWLRPREEVLSLLELPRHSGVTNANVAVATQERVMILSSESDSLVIIAEIDVHVTCASLSPLGSHCVAFCASSGVSNGVERSRLMYLSCLEGTGGYGIIATLPTSRHGKGPILLAAIRPDRLVYFASHSVLRMMDEFEDGNAFIAPLACTRPLLLLEPLIANALCQDLACGTNAAINDNVQRSLRITIEKFGRKDMAFPHCDNEGFGTRGTGITSQVYNMLAYHKCFQAASILLTGNSLSDIISQPKILPPWVPIQSKLSAATGAAMIMQVLSYGDTKLAELLRHSDGREVDGAFPGLLDLSSILSEELAFYALNAGSNSDAIKLLGLAGRQSSVNLLAQLIISLGGAIPPTSKSIQDFEKLLKDVNNTAGSNQDEIKNCSKFCLNVGLRLMRRQNCEISSNNDASGSSVLQLAPSVQSVWETETVRSGIMTNHLIGSESPSKRSSHHHDAAWKESLIKSKHIWTSGPLDKKDLLLQLSEFGDWLGRCCPTALGMDGVAIAAEKGEQTLAEILCAAGQDGEVEGAAACSRNNFISLQNKWVEGVGEGREDEDNLSLYIRFSEGADEDGHWKSDGFTDLTKHAHIARLFGCELASVEATSSSVDEGEEGKVRLLYDLVYHEGARREQPTGLVVDAPRGGPLDIGMLHSAQHTSRQRCSVELWYHLPQAHVMHDEIILVRRSLFYEENCDASTLCMPDKKHNILWELAVLSTGLLELRTGAGSVVTSTTNAEGADGLVSWERADGVGGWNHVCIVFSPLSHSFSTELSATILMNGSVVVQGTRISVNPFGSEYEQELCKADIEEAMEKTVLIFGIGPSVGFRMTELRVWSCQRSEDDINMMMYEYLRDAEMKRKLKVNIRKDAKVYSAPLRLHRPDSKKGFALAPPPKQSPSKRDVLLANAIDSPDIFIANFPNALDIETVDNPSEVINMEEDAPPTSPPYSIEVEQEMEEIRRLANSALDVMFSDLLSTKIKKSAAAAIIRGPPAARHFGGNRGGLLSEHINFGSKCDGVGPIVICGAEKSVVWFNDRDPPGRTVPIGASGAVLSDIVDENMSEYMCCFLAKEKRMVVFELSRKTVVIELQMKTKLNYWRYLPPEAHGSSLVFVLITPIGGFHWKPLDLSPRPFLVWKRGPELESKKILSYEEGGSNGLIGINARSTVALVVASSASPRSASVEAYCIAMYSGHVPLCISNVILGAALYRPAAYAASPSRFLPFVITISKDITSQTVLDIEDLLETSGSLVRGSIVASTVLDLDDVNDESHEPPSMSMGYTPEVLCCCHDGFIVVVVRRKGFILAYDFSSDDELILVGKSQLGRYVVDAAVRSSNTADESVELVVLLCESEDPKDGRVASINISRSDGVSSQYSGSV</sequence>
<organism evidence="2 3">
    <name type="scientific">Cyclostephanos tholiformis</name>
    <dbReference type="NCBI Taxonomy" id="382380"/>
    <lineage>
        <taxon>Eukaryota</taxon>
        <taxon>Sar</taxon>
        <taxon>Stramenopiles</taxon>
        <taxon>Ochrophyta</taxon>
        <taxon>Bacillariophyta</taxon>
        <taxon>Coscinodiscophyceae</taxon>
        <taxon>Thalassiosirophycidae</taxon>
        <taxon>Stephanodiscales</taxon>
        <taxon>Stephanodiscaceae</taxon>
        <taxon>Cyclostephanos</taxon>
    </lineage>
</organism>
<feature type="compositionally biased region" description="Basic and acidic residues" evidence="1">
    <location>
        <begin position="1264"/>
        <end position="1273"/>
    </location>
</feature>
<comment type="caution">
    <text evidence="2">The sequence shown here is derived from an EMBL/GenBank/DDBJ whole genome shotgun (WGS) entry which is preliminary data.</text>
</comment>
<reference evidence="2 3" key="1">
    <citation type="submission" date="2024-10" db="EMBL/GenBank/DDBJ databases">
        <title>Updated reference genomes for cyclostephanoid diatoms.</title>
        <authorList>
            <person name="Roberts W.R."/>
            <person name="Alverson A.J."/>
        </authorList>
    </citation>
    <scope>NUCLEOTIDE SEQUENCE [LARGE SCALE GENOMIC DNA]</scope>
    <source>
        <strain evidence="2 3">AJA228-03</strain>
    </source>
</reference>
<feature type="region of interest" description="Disordered" evidence="1">
    <location>
        <begin position="1259"/>
        <end position="1282"/>
    </location>
</feature>
<evidence type="ECO:0000313" key="2">
    <source>
        <dbReference type="EMBL" id="KAL3810747.1"/>
    </source>
</evidence>
<feature type="compositionally biased region" description="Basic and acidic residues" evidence="1">
    <location>
        <begin position="303"/>
        <end position="313"/>
    </location>
</feature>